<evidence type="ECO:0000256" key="1">
    <source>
        <dbReference type="SAM" id="Phobius"/>
    </source>
</evidence>
<protein>
    <submittedName>
        <fullName evidence="2">Uncharacterized protein AlNc14C14G1636</fullName>
    </submittedName>
</protein>
<feature type="transmembrane region" description="Helical" evidence="1">
    <location>
        <begin position="35"/>
        <end position="53"/>
    </location>
</feature>
<keyword evidence="1" id="KW-1133">Transmembrane helix</keyword>
<proteinExistence type="predicted"/>
<evidence type="ECO:0000313" key="2">
    <source>
        <dbReference type="EMBL" id="CCA15730.1"/>
    </source>
</evidence>
<dbReference type="GO" id="GO:0005778">
    <property type="term" value="C:peroxisomal membrane"/>
    <property type="evidence" value="ECO:0007669"/>
    <property type="project" value="TreeGrafter"/>
</dbReference>
<keyword evidence="1" id="KW-0472">Membrane</keyword>
<gene>
    <name evidence="2" type="primary">AlNc14C14G1636</name>
    <name evidence="2" type="ORF">ALNC14_018730</name>
</gene>
<dbReference type="AlphaFoldDB" id="F0W3R0"/>
<dbReference type="HOGENOM" id="CLU_054132_0_1_1"/>
<accession>F0W3R0</accession>
<dbReference type="EMBL" id="FR824059">
    <property type="protein sequence ID" value="CCA15730.1"/>
    <property type="molecule type" value="Genomic_DNA"/>
</dbReference>
<name>F0W3R0_9STRA</name>
<reference evidence="2" key="1">
    <citation type="journal article" date="2011" name="PLoS Biol.">
        <title>Gene gain and loss during evolution of obligate parasitism in the white rust pathogen of Arabidopsis thaliana.</title>
        <authorList>
            <person name="Kemen E."/>
            <person name="Gardiner A."/>
            <person name="Schultz-Larsen T."/>
            <person name="Kemen A.C."/>
            <person name="Balmuth A.L."/>
            <person name="Robert-Seilaniantz A."/>
            <person name="Bailey K."/>
            <person name="Holub E."/>
            <person name="Studholme D.J."/>
            <person name="Maclean D."/>
            <person name="Jones J.D."/>
        </authorList>
    </citation>
    <scope>NUCLEOTIDE SEQUENCE</scope>
</reference>
<reference evidence="2" key="2">
    <citation type="submission" date="2011-02" db="EMBL/GenBank/DDBJ databases">
        <authorList>
            <person name="MacLean D."/>
        </authorList>
    </citation>
    <scope>NUCLEOTIDE SEQUENCE</scope>
</reference>
<keyword evidence="1" id="KW-0812">Transmembrane</keyword>
<dbReference type="PANTHER" id="PTHR15460">
    <property type="entry name" value="PEROXISOMAL MEMBRANE PROTEIN 4"/>
    <property type="match status" value="1"/>
</dbReference>
<sequence>MLDNDAQSILRGIRNGAAYGTKTRAPHGTEMYMAWSHYISHLYKAFVMIFLFSKGTTQSKLRRIIGLTYEHTKNLALFVGLYKCTLVLLKKYTNARNKAVRLPAQHWHAALAGFLGGYFAWGKYTSVNNQVVMYLLARNIYACFRLLAARDIAPFNKFSLKTHFPLISSISWAMAMWLFESDESVLQESLKRSMDFIYRESSQSSQRIRDFLPTPATALVLAIRWFGV</sequence>
<dbReference type="Pfam" id="PF02466">
    <property type="entry name" value="Tim17"/>
    <property type="match status" value="1"/>
</dbReference>
<dbReference type="InterPro" id="IPR019531">
    <property type="entry name" value="Pmp4"/>
</dbReference>
<dbReference type="PANTHER" id="PTHR15460:SF3">
    <property type="entry name" value="PEROXISOMAL MEMBRANE PROTEIN 4"/>
    <property type="match status" value="1"/>
</dbReference>
<organism evidence="2">
    <name type="scientific">Albugo laibachii Nc14</name>
    <dbReference type="NCBI Taxonomy" id="890382"/>
    <lineage>
        <taxon>Eukaryota</taxon>
        <taxon>Sar</taxon>
        <taxon>Stramenopiles</taxon>
        <taxon>Oomycota</taxon>
        <taxon>Peronosporomycetes</taxon>
        <taxon>Albuginales</taxon>
        <taxon>Albuginaceae</taxon>
        <taxon>Albugo</taxon>
    </lineage>
</organism>